<dbReference type="InterPro" id="IPR040707">
    <property type="entry name" value="FGAR-AT_N"/>
</dbReference>
<evidence type="ECO:0000256" key="7">
    <source>
        <dbReference type="ARBA" id="ARBA00022598"/>
    </source>
</evidence>
<dbReference type="Proteomes" id="UP001432146">
    <property type="component" value="Unassembled WGS sequence"/>
</dbReference>
<keyword evidence="5" id="KW-0963">Cytoplasm</keyword>
<dbReference type="Gene3D" id="3.40.50.880">
    <property type="match status" value="1"/>
</dbReference>
<keyword evidence="12" id="KW-0460">Magnesium</keyword>
<keyword evidence="11" id="KW-0067">ATP-binding</keyword>
<evidence type="ECO:0000256" key="5">
    <source>
        <dbReference type="ARBA" id="ARBA00022490"/>
    </source>
</evidence>
<evidence type="ECO:0000256" key="8">
    <source>
        <dbReference type="ARBA" id="ARBA00022723"/>
    </source>
</evidence>
<organism evidence="23 24">
    <name type="scientific">Tetragonisca angustula</name>
    <dbReference type="NCBI Taxonomy" id="166442"/>
    <lineage>
        <taxon>Eukaryota</taxon>
        <taxon>Metazoa</taxon>
        <taxon>Ecdysozoa</taxon>
        <taxon>Arthropoda</taxon>
        <taxon>Hexapoda</taxon>
        <taxon>Insecta</taxon>
        <taxon>Pterygota</taxon>
        <taxon>Neoptera</taxon>
        <taxon>Endopterygota</taxon>
        <taxon>Hymenoptera</taxon>
        <taxon>Apocrita</taxon>
        <taxon>Aculeata</taxon>
        <taxon>Apoidea</taxon>
        <taxon>Anthophila</taxon>
        <taxon>Apidae</taxon>
        <taxon>Tetragonisca</taxon>
    </lineage>
</organism>
<reference evidence="23 24" key="1">
    <citation type="submission" date="2024-05" db="EMBL/GenBank/DDBJ databases">
        <title>The nuclear and mitochondrial genome assemblies of Tetragonisca angustula (Apidae: Meliponini), a tiny yet remarkable pollinator in the Neotropics.</title>
        <authorList>
            <person name="Ferrari R."/>
            <person name="Ricardo P.C."/>
            <person name="Dias F.C."/>
            <person name="Araujo N.S."/>
            <person name="Soares D.O."/>
            <person name="Zhou Q.-S."/>
            <person name="Zhu C.-D."/>
            <person name="Coutinho L."/>
            <person name="Airas M.C."/>
            <person name="Batista T.M."/>
        </authorList>
    </citation>
    <scope>NUCLEOTIDE SEQUENCE [LARGE SCALE GENOMIC DNA]</scope>
    <source>
        <strain evidence="23">ASF017062</strain>
        <tissue evidence="23">Abdomen</tissue>
    </source>
</reference>
<protein>
    <recommendedName>
        <fullName evidence="18">Phosphoribosylformylglycinamidine synthase</fullName>
        <ecNumber evidence="4">6.3.5.3</ecNumber>
    </recommendedName>
    <alternativeName>
        <fullName evidence="15">Formylglycinamide ribonucleotide amidotransferase</fullName>
    </alternativeName>
    <alternativeName>
        <fullName evidence="14">Formylglycinamide ribotide amidotransferase</fullName>
    </alternativeName>
</protein>
<dbReference type="InterPro" id="IPR029062">
    <property type="entry name" value="Class_I_gatase-like"/>
</dbReference>
<evidence type="ECO:0000256" key="3">
    <source>
        <dbReference type="ARBA" id="ARBA00008608"/>
    </source>
</evidence>
<dbReference type="InterPro" id="IPR055181">
    <property type="entry name" value="FGAR-AT_PurM_N-like"/>
</dbReference>
<dbReference type="InterPro" id="IPR010918">
    <property type="entry name" value="PurM-like_C_dom"/>
</dbReference>
<evidence type="ECO:0000256" key="17">
    <source>
        <dbReference type="ARBA" id="ARBA00057317"/>
    </source>
</evidence>
<dbReference type="GO" id="GO:0005737">
    <property type="term" value="C:cytoplasm"/>
    <property type="evidence" value="ECO:0007669"/>
    <property type="project" value="UniProtKB-SubCell"/>
</dbReference>
<dbReference type="InterPro" id="IPR036604">
    <property type="entry name" value="PurS-like_sf"/>
</dbReference>
<dbReference type="GO" id="GO:0005524">
    <property type="term" value="F:ATP binding"/>
    <property type="evidence" value="ECO:0007669"/>
    <property type="project" value="UniProtKB-KW"/>
</dbReference>
<keyword evidence="6" id="KW-0597">Phosphoprotein</keyword>
<dbReference type="NCBIfam" id="NF003672">
    <property type="entry name" value="PRK05297.1"/>
    <property type="match status" value="1"/>
</dbReference>
<dbReference type="HAMAP" id="MF_00419">
    <property type="entry name" value="PurL_1"/>
    <property type="match status" value="1"/>
</dbReference>
<evidence type="ECO:0000256" key="12">
    <source>
        <dbReference type="ARBA" id="ARBA00022842"/>
    </source>
</evidence>
<name>A0AAW0ZIN5_9HYME</name>
<dbReference type="FunFam" id="3.30.1330.10:FF:000007">
    <property type="entry name" value="Phosphoribosylformylglycinamidine synthase, putative"/>
    <property type="match status" value="1"/>
</dbReference>
<evidence type="ECO:0000256" key="16">
    <source>
        <dbReference type="ARBA" id="ARBA00052585"/>
    </source>
</evidence>
<feature type="domain" description="Phosphoribosylformylglycinamidine synthase N-terminal" evidence="21">
    <location>
        <begin position="38"/>
        <end position="152"/>
    </location>
</feature>
<keyword evidence="24" id="KW-1185">Reference proteome</keyword>
<comment type="catalytic activity">
    <reaction evidence="16">
        <text>N(2)-formyl-N(1)-(5-phospho-beta-D-ribosyl)glycinamide + L-glutamine + ATP + H2O = 2-formamido-N(1)-(5-O-phospho-beta-D-ribosyl)acetamidine + L-glutamate + ADP + phosphate + H(+)</text>
        <dbReference type="Rhea" id="RHEA:17129"/>
        <dbReference type="ChEBI" id="CHEBI:15377"/>
        <dbReference type="ChEBI" id="CHEBI:15378"/>
        <dbReference type="ChEBI" id="CHEBI:29985"/>
        <dbReference type="ChEBI" id="CHEBI:30616"/>
        <dbReference type="ChEBI" id="CHEBI:43474"/>
        <dbReference type="ChEBI" id="CHEBI:58359"/>
        <dbReference type="ChEBI" id="CHEBI:147286"/>
        <dbReference type="ChEBI" id="CHEBI:147287"/>
        <dbReference type="ChEBI" id="CHEBI:456216"/>
        <dbReference type="EC" id="6.3.5.3"/>
    </reaction>
</comment>
<dbReference type="SUPFAM" id="SSF55326">
    <property type="entry name" value="PurM N-terminal domain-like"/>
    <property type="match status" value="2"/>
</dbReference>
<dbReference type="InterPro" id="IPR036921">
    <property type="entry name" value="PurM-like_N_sf"/>
</dbReference>
<feature type="domain" description="Phosphoribosylformylglycinamidine synthase linker" evidence="20">
    <location>
        <begin position="180"/>
        <end position="229"/>
    </location>
</feature>
<evidence type="ECO:0000313" key="23">
    <source>
        <dbReference type="EMBL" id="KAK9296578.1"/>
    </source>
</evidence>
<feature type="domain" description="FGAR-AT PurM N-terminal-like" evidence="22">
    <location>
        <begin position="672"/>
        <end position="826"/>
    </location>
</feature>
<dbReference type="FunFam" id="3.90.650.10:FF:000008">
    <property type="entry name" value="Phosphoribosylformylglycinamidine synthase"/>
    <property type="match status" value="1"/>
</dbReference>
<evidence type="ECO:0000259" key="20">
    <source>
        <dbReference type="Pfam" id="PF18072"/>
    </source>
</evidence>
<evidence type="ECO:0000256" key="6">
    <source>
        <dbReference type="ARBA" id="ARBA00022553"/>
    </source>
</evidence>
<keyword evidence="9" id="KW-0547">Nucleotide-binding</keyword>
<dbReference type="FunFam" id="3.40.50.880:FF:000008">
    <property type="entry name" value="Phosphoribosylformylglycinamidine synthase"/>
    <property type="match status" value="1"/>
</dbReference>
<dbReference type="FunFam" id="1.10.8.750:FF:000001">
    <property type="entry name" value="Putative phosphoribosylformylglycinamidine synthase"/>
    <property type="match status" value="1"/>
</dbReference>
<evidence type="ECO:0000259" key="19">
    <source>
        <dbReference type="Pfam" id="PF02769"/>
    </source>
</evidence>
<dbReference type="Pfam" id="PF13507">
    <property type="entry name" value="GATase_5"/>
    <property type="match status" value="1"/>
</dbReference>
<dbReference type="SUPFAM" id="SSF52317">
    <property type="entry name" value="Class I glutamine amidotransferase-like"/>
    <property type="match status" value="1"/>
</dbReference>
<comment type="similarity">
    <text evidence="3">In the N-terminal section; belongs to the FGAMS family.</text>
</comment>
<dbReference type="NCBIfam" id="TIGR01735">
    <property type="entry name" value="FGAM_synt"/>
    <property type="match status" value="1"/>
</dbReference>
<dbReference type="Gene3D" id="3.90.650.10">
    <property type="entry name" value="PurM-like C-terminal domain"/>
    <property type="match status" value="2"/>
</dbReference>
<dbReference type="PANTHER" id="PTHR10099:SF1">
    <property type="entry name" value="PHOSPHORIBOSYLFORMYLGLYCINAMIDINE SYNTHASE"/>
    <property type="match status" value="1"/>
</dbReference>
<evidence type="ECO:0000256" key="18">
    <source>
        <dbReference type="ARBA" id="ARBA00071729"/>
    </source>
</evidence>
<evidence type="ECO:0000256" key="15">
    <source>
        <dbReference type="ARBA" id="ARBA00032632"/>
    </source>
</evidence>
<keyword evidence="7" id="KW-0436">Ligase</keyword>
<dbReference type="SUPFAM" id="SSF56042">
    <property type="entry name" value="PurM C-terminal domain-like"/>
    <property type="match status" value="2"/>
</dbReference>
<evidence type="ECO:0000259" key="21">
    <source>
        <dbReference type="Pfam" id="PF18076"/>
    </source>
</evidence>
<dbReference type="Gene3D" id="3.30.1330.10">
    <property type="entry name" value="PurM-like, N-terminal domain"/>
    <property type="match status" value="2"/>
</dbReference>
<comment type="function">
    <text evidence="17">Phosphoribosylformylglycinamidine synthase involved in the purines biosynthetic pathway. Catalyzes the ATP-dependent conversion of formylglycinamide ribonucleotide (FGAR) and glutamine to yield formylglycinamidine ribonucleotide (FGAM) and glutamate.</text>
</comment>
<dbReference type="SUPFAM" id="SSF82697">
    <property type="entry name" value="PurS-like"/>
    <property type="match status" value="1"/>
</dbReference>
<dbReference type="PROSITE" id="PS51273">
    <property type="entry name" value="GATASE_TYPE_1"/>
    <property type="match status" value="1"/>
</dbReference>
<evidence type="ECO:0000313" key="24">
    <source>
        <dbReference type="Proteomes" id="UP001432146"/>
    </source>
</evidence>
<keyword evidence="10" id="KW-0658">Purine biosynthesis</keyword>
<dbReference type="InterPro" id="IPR036676">
    <property type="entry name" value="PurM-like_C_sf"/>
</dbReference>
<evidence type="ECO:0000256" key="2">
    <source>
        <dbReference type="ARBA" id="ARBA00004920"/>
    </source>
</evidence>
<keyword evidence="8" id="KW-0479">Metal-binding</keyword>
<sequence length="1325" mass="146889">MNIIRFYKVPGLKSGQLKSKFNSLIQITNLINGLETELCYYIEVKEPLSAEELKVLKWILTPPLEPQSLKNFSAFNEKSSNCLVIEIGPRLNFSTAFCSNAVSICRSVHLNKVTRIEAVIRYCITHTGSIDKGVEDTMTDVLHDKMTECRYMKPIETFDHGFRPENWFEVNILEEGRTALEKVNSKLGLAFDSWDLDFYTDLFLNKLKRNPTSVECFDLAQSNSEHSRHWFFKGRMIIDGEEMKQSLIDMIVETQNYSNPNNTIKFSDNSSAIKGFHTKVLRPMKTHACSSFHLQDVDHDLIFTAETHNFPTGVAPFSGATTGTGGRLRDIQGIGRGGYYIAGTAGYSVGNLHIPDYDLPWEEKSLPNPNNMASPLEIIIEASNGASDYGNKFGEPVISGFARSFGMTDEVGTRREWIKPIMFSGGLGTMDADMSQKVLPQKGMEVIKIGGPVYRIGVGGGSASSIEVQGDNKSELDFGAVQRGDPEMEQKLNRVVRACIEMGQQNPILSIHDQGAGGNGNVLKELVEPTGAVIFTKKFELGDPSISTLELWGAEYQENDSILCKSEDTNLLKEIAAREKCPINFVGTITGNGKIILSEEDDCESSKYLNENYEFKKRHPVDLDLELVLGKMPQKTFNLQRQVTQLSVIKLPTNLTVQAVLERVLRLPSVASKRYLTNKVDRCVTGLIAQQQCVGPLHTPLADVAVTAISHFSTVGIATSIGEQPIKGLVNPAAGARMTVAEALSNLVFACISDIQDVKCSGNWMWAAKLPGEGAALYDACFAMCSIMNELGIAIDGGKDSLSMAARIGKNVVKAPGTLVVSCYAPCPDIRQVITPDLKAPITGKNGYILFVDLSNRKSRVSGTALAQVYNSLGNDVPDVECPNMLKNAFKAIQHLIAEGQVLAGHDISDGGLITCLLEMCFAGISGINVNISHKTGSPIEILFTEEVGWILEINQMNYNHVLNVFNQFNVPVYLIGRSEGFGLSSKIKVHVQEKVVLDSTVLPLMNLWEETSYQLERRQTNFECALEEFSGLKDRTAPSYKLTFNPDVRPTVIYKNLFSNIAVAVIREEGINGDREMAASLIDAGFEVWDVTMQDLLQNKVTFDRFRGIIFPGGFSYADVLGSAKGWAASLLFHSSLQKQIKTFISRKDTFSLGVCNGCQLMSLLGLIGDKNNDTKELDVFLNHNVSERFECRWSTVKIDKSSSIMLNGMENSVLGVWIAHGEGRFTFRNNNVLQKLKENHCLAIKYTDDHGNPTECYPLNPNGSTEGIAGICSVDGRHLAMMPHPERCTKMWQWPWTPNDWKYTTSPWQRIFDNAYTWCVTED</sequence>
<evidence type="ECO:0000256" key="4">
    <source>
        <dbReference type="ARBA" id="ARBA00012747"/>
    </source>
</evidence>
<evidence type="ECO:0000256" key="10">
    <source>
        <dbReference type="ARBA" id="ARBA00022755"/>
    </source>
</evidence>
<dbReference type="SUPFAM" id="SSF109736">
    <property type="entry name" value="FGAM synthase PurL, linker domain"/>
    <property type="match status" value="1"/>
</dbReference>
<comment type="caution">
    <text evidence="23">The sequence shown here is derived from an EMBL/GenBank/DDBJ whole genome shotgun (WGS) entry which is preliminary data.</text>
</comment>
<dbReference type="InterPro" id="IPR041609">
    <property type="entry name" value="PurL_linker"/>
</dbReference>
<dbReference type="Gene3D" id="1.10.8.750">
    <property type="entry name" value="Phosphoribosylformylglycinamidine synthase, linker domain"/>
    <property type="match status" value="1"/>
</dbReference>
<dbReference type="Pfam" id="PF22689">
    <property type="entry name" value="FGAR-AT_PurM_N-like"/>
    <property type="match status" value="1"/>
</dbReference>
<feature type="domain" description="PurM-like C-terminal" evidence="19">
    <location>
        <begin position="442"/>
        <end position="596"/>
    </location>
</feature>
<evidence type="ECO:0000256" key="11">
    <source>
        <dbReference type="ARBA" id="ARBA00022840"/>
    </source>
</evidence>
<dbReference type="SMART" id="SM01211">
    <property type="entry name" value="GATase_5"/>
    <property type="match status" value="1"/>
</dbReference>
<comment type="subcellular location">
    <subcellularLocation>
        <location evidence="1">Cytoplasm</location>
    </subcellularLocation>
</comment>
<evidence type="ECO:0000256" key="1">
    <source>
        <dbReference type="ARBA" id="ARBA00004496"/>
    </source>
</evidence>
<feature type="domain" description="PurM-like C-terminal" evidence="19">
    <location>
        <begin position="860"/>
        <end position="979"/>
    </location>
</feature>
<dbReference type="GO" id="GO:0006189">
    <property type="term" value="P:'de novo' IMP biosynthetic process"/>
    <property type="evidence" value="ECO:0007669"/>
    <property type="project" value="InterPro"/>
</dbReference>
<dbReference type="GO" id="GO:0046872">
    <property type="term" value="F:metal ion binding"/>
    <property type="evidence" value="ECO:0007669"/>
    <property type="project" value="UniProtKB-KW"/>
</dbReference>
<comment type="pathway">
    <text evidence="2">Purine metabolism; IMP biosynthesis via de novo pathway; 5-amino-1-(5-phospho-D-ribosyl)imidazole from N(2)-formyl-N(1)-(5-phospho-D-ribosyl)glycinamide: step 1/2.</text>
</comment>
<dbReference type="CDD" id="cd02204">
    <property type="entry name" value="PurL_repeat2"/>
    <property type="match status" value="1"/>
</dbReference>
<proteinExistence type="inferred from homology"/>
<keyword evidence="13" id="KW-0315">Glutamine amidotransferase</keyword>
<dbReference type="InterPro" id="IPR010073">
    <property type="entry name" value="PurL_large"/>
</dbReference>
<dbReference type="FunFam" id="3.30.1330.10:FF:000010">
    <property type="entry name" value="Phosphoribosylformylglycinamidine synthase"/>
    <property type="match status" value="1"/>
</dbReference>
<dbReference type="EC" id="6.3.5.3" evidence="4"/>
<gene>
    <name evidence="23" type="ORF">QLX08_009424</name>
</gene>
<dbReference type="GO" id="GO:0004642">
    <property type="term" value="F:phosphoribosylformylglycinamidine synthase activity"/>
    <property type="evidence" value="ECO:0007669"/>
    <property type="project" value="UniProtKB-EC"/>
</dbReference>
<evidence type="ECO:0000256" key="14">
    <source>
        <dbReference type="ARBA" id="ARBA00029823"/>
    </source>
</evidence>
<dbReference type="CDD" id="cd02203">
    <property type="entry name" value="PurL_repeat1"/>
    <property type="match status" value="1"/>
</dbReference>
<dbReference type="Pfam" id="PF02769">
    <property type="entry name" value="AIRS_C"/>
    <property type="match status" value="2"/>
</dbReference>
<evidence type="ECO:0000256" key="13">
    <source>
        <dbReference type="ARBA" id="ARBA00022962"/>
    </source>
</evidence>
<accession>A0AAW0ZIN5</accession>
<dbReference type="EMBL" id="JAWNGG020000208">
    <property type="protein sequence ID" value="KAK9296578.1"/>
    <property type="molecule type" value="Genomic_DNA"/>
</dbReference>
<dbReference type="PANTHER" id="PTHR10099">
    <property type="entry name" value="PHOSPHORIBOSYLFORMYLGLYCINAMIDINE SYNTHASE"/>
    <property type="match status" value="1"/>
</dbReference>
<evidence type="ECO:0000256" key="9">
    <source>
        <dbReference type="ARBA" id="ARBA00022741"/>
    </source>
</evidence>
<dbReference type="Pfam" id="PF18076">
    <property type="entry name" value="FGAR-AT_N"/>
    <property type="match status" value="1"/>
</dbReference>
<dbReference type="CDD" id="cd01740">
    <property type="entry name" value="GATase1_FGAR_AT"/>
    <property type="match status" value="1"/>
</dbReference>
<dbReference type="Pfam" id="PF18072">
    <property type="entry name" value="FGAR-AT_linker"/>
    <property type="match status" value="1"/>
</dbReference>
<evidence type="ECO:0000259" key="22">
    <source>
        <dbReference type="Pfam" id="PF22689"/>
    </source>
</evidence>